<feature type="domain" description="SLC26A/SulP transporter" evidence="6">
    <location>
        <begin position="20"/>
        <end position="387"/>
    </location>
</feature>
<evidence type="ECO:0000256" key="1">
    <source>
        <dbReference type="ARBA" id="ARBA00004141"/>
    </source>
</evidence>
<dbReference type="SUPFAM" id="SSF52091">
    <property type="entry name" value="SpoIIaa-like"/>
    <property type="match status" value="1"/>
</dbReference>
<dbReference type="InterPro" id="IPR001902">
    <property type="entry name" value="SLC26A/SulP_fam"/>
</dbReference>
<gene>
    <name evidence="7" type="ORF">EQG79_22975</name>
</gene>
<accession>A0A4Q2UF60</accession>
<organism evidence="7 8">
    <name type="scientific">Spirosoma sordidisoli</name>
    <dbReference type="NCBI Taxonomy" id="2502893"/>
    <lineage>
        <taxon>Bacteria</taxon>
        <taxon>Pseudomonadati</taxon>
        <taxon>Bacteroidota</taxon>
        <taxon>Cytophagia</taxon>
        <taxon>Cytophagales</taxon>
        <taxon>Cytophagaceae</taxon>
        <taxon>Spirosoma</taxon>
    </lineage>
</organism>
<evidence type="ECO:0000256" key="5">
    <source>
        <dbReference type="SAM" id="Phobius"/>
    </source>
</evidence>
<keyword evidence="3 5" id="KW-1133">Transmembrane helix</keyword>
<evidence type="ECO:0000256" key="3">
    <source>
        <dbReference type="ARBA" id="ARBA00022989"/>
    </source>
</evidence>
<protein>
    <submittedName>
        <fullName evidence="7">SulP family inorganic anion transporter</fullName>
    </submittedName>
</protein>
<name>A0A4Q2UF60_9BACT</name>
<comment type="subcellular location">
    <subcellularLocation>
        <location evidence="1">Membrane</location>
        <topology evidence="1">Multi-pass membrane protein</topology>
    </subcellularLocation>
</comment>
<feature type="transmembrane region" description="Helical" evidence="5">
    <location>
        <begin position="47"/>
        <end position="64"/>
    </location>
</feature>
<feature type="transmembrane region" description="Helical" evidence="5">
    <location>
        <begin position="124"/>
        <end position="142"/>
    </location>
</feature>
<evidence type="ECO:0000313" key="8">
    <source>
        <dbReference type="Proteomes" id="UP000290407"/>
    </source>
</evidence>
<feature type="transmembrane region" description="Helical" evidence="5">
    <location>
        <begin position="270"/>
        <end position="289"/>
    </location>
</feature>
<feature type="transmembrane region" description="Helical" evidence="5">
    <location>
        <begin position="171"/>
        <end position="194"/>
    </location>
</feature>
<feature type="transmembrane region" description="Helical" evidence="5">
    <location>
        <begin position="206"/>
        <end position="227"/>
    </location>
</feature>
<feature type="transmembrane region" description="Helical" evidence="5">
    <location>
        <begin position="21"/>
        <end position="41"/>
    </location>
</feature>
<reference evidence="7 8" key="1">
    <citation type="submission" date="2019-01" db="EMBL/GenBank/DDBJ databases">
        <title>Spirosoma flava sp. nov., a propanil-degrading bacterium isolated from herbicide-contaminated soil.</title>
        <authorList>
            <person name="Zhang L."/>
            <person name="Jiang J.-D."/>
        </authorList>
    </citation>
    <scope>NUCLEOTIDE SEQUENCE [LARGE SCALE GENOMIC DNA]</scope>
    <source>
        <strain evidence="7 8">TY50</strain>
    </source>
</reference>
<comment type="caution">
    <text evidence="7">The sequence shown here is derived from an EMBL/GenBank/DDBJ whole genome shotgun (WGS) entry which is preliminary data.</text>
</comment>
<feature type="transmembrane region" description="Helical" evidence="5">
    <location>
        <begin position="403"/>
        <end position="433"/>
    </location>
</feature>
<dbReference type="PANTHER" id="PTHR11814">
    <property type="entry name" value="SULFATE TRANSPORTER"/>
    <property type="match status" value="1"/>
</dbReference>
<sequence length="530" mass="56780">MLFSTTLHTLRQYRTAYLPNDLTAALSVFLAGLPLCLGIALASGAPLFGGLVAGIIGGIIVGFLSGSEISVSGPAAGLAVIVAESISSLGSYEVFLVAVILAGIMQVVMGFLKAGRLSSFFPDSVIKGMLVGIGLVIVLKQIPHALGRDSDYEGEFEFSQLADHENTFTEIYQALLTASPGAMIISLVSIGILVVWDRLAGQGRKLFRLLPAAVLMVLIGVSLNQFFRYYLPDFYLGDSNEHMVRLPVLSAQKGWSSILDFPDFSILTDLRVYGIAATIALVASLETLINLEASDRLDPLNRVSSPSQELVAQGIGNILSGLAGGLPVTSVVVRTSTNVFSGSRSRLSTILQGGLLLLAVLLAGSVLNHIPLACIAALLIVVGYKLAGPAVFSATFREGTSQFVPFIVTVLGIIFIDLLFGLLIGLAVGYLFVLYTNSQSPFRVIRDGHNVLVKFQKDVYFLSKPALKELLRSLKPGDSVLIDGRHAAFIDHDIYTLLTDYAKTAQRQGINYELREVTQRKKNAPTYAAV</sequence>
<proteinExistence type="predicted"/>
<keyword evidence="4 5" id="KW-0472">Membrane</keyword>
<keyword evidence="8" id="KW-1185">Reference proteome</keyword>
<feature type="transmembrane region" description="Helical" evidence="5">
    <location>
        <begin position="354"/>
        <end position="383"/>
    </location>
</feature>
<evidence type="ECO:0000313" key="7">
    <source>
        <dbReference type="EMBL" id="RYC67576.1"/>
    </source>
</evidence>
<dbReference type="EMBL" id="SBLB01000007">
    <property type="protein sequence ID" value="RYC67576.1"/>
    <property type="molecule type" value="Genomic_DNA"/>
</dbReference>
<dbReference type="GO" id="GO:0055085">
    <property type="term" value="P:transmembrane transport"/>
    <property type="evidence" value="ECO:0007669"/>
    <property type="project" value="InterPro"/>
</dbReference>
<dbReference type="AlphaFoldDB" id="A0A4Q2UF60"/>
<keyword evidence="2 5" id="KW-0812">Transmembrane</keyword>
<dbReference type="GO" id="GO:0016020">
    <property type="term" value="C:membrane"/>
    <property type="evidence" value="ECO:0007669"/>
    <property type="project" value="UniProtKB-SubCell"/>
</dbReference>
<dbReference type="InterPro" id="IPR011547">
    <property type="entry name" value="SLC26A/SulP_dom"/>
</dbReference>
<feature type="transmembrane region" description="Helical" evidence="5">
    <location>
        <begin position="94"/>
        <end position="112"/>
    </location>
</feature>
<evidence type="ECO:0000256" key="4">
    <source>
        <dbReference type="ARBA" id="ARBA00023136"/>
    </source>
</evidence>
<dbReference type="Pfam" id="PF00916">
    <property type="entry name" value="Sulfate_transp"/>
    <property type="match status" value="1"/>
</dbReference>
<dbReference type="InterPro" id="IPR036513">
    <property type="entry name" value="STAS_dom_sf"/>
</dbReference>
<dbReference type="Proteomes" id="UP000290407">
    <property type="component" value="Unassembled WGS sequence"/>
</dbReference>
<dbReference type="RefSeq" id="WP_129604516.1">
    <property type="nucleotide sequence ID" value="NZ_SBLB01000007.1"/>
</dbReference>
<evidence type="ECO:0000259" key="6">
    <source>
        <dbReference type="Pfam" id="PF00916"/>
    </source>
</evidence>
<evidence type="ECO:0000256" key="2">
    <source>
        <dbReference type="ARBA" id="ARBA00022692"/>
    </source>
</evidence>